<evidence type="ECO:0000256" key="3">
    <source>
        <dbReference type="ARBA" id="ARBA00022692"/>
    </source>
</evidence>
<feature type="transmembrane region" description="Helical" evidence="7">
    <location>
        <begin position="32"/>
        <end position="50"/>
    </location>
</feature>
<evidence type="ECO:0000256" key="1">
    <source>
        <dbReference type="ARBA" id="ARBA00004651"/>
    </source>
</evidence>
<dbReference type="PIRSF" id="PIRSF030959">
    <property type="entry name" value="UCP030959"/>
    <property type="match status" value="1"/>
</dbReference>
<dbReference type="RefSeq" id="WP_196991684.1">
    <property type="nucleotide sequence ID" value="NZ_JADWYR010000002.1"/>
</dbReference>
<keyword evidence="10" id="KW-1185">Reference proteome</keyword>
<dbReference type="Proteomes" id="UP000628448">
    <property type="component" value="Unassembled WGS sequence"/>
</dbReference>
<dbReference type="AlphaFoldDB" id="A0A931E4N9"/>
<evidence type="ECO:0000313" key="10">
    <source>
        <dbReference type="Proteomes" id="UP000628448"/>
    </source>
</evidence>
<dbReference type="InterPro" id="IPR014562">
    <property type="entry name" value="UCP030959_TPR_rpt-cont"/>
</dbReference>
<keyword evidence="4 7" id="KW-1133">Transmembrane helix</keyword>
<proteinExistence type="predicted"/>
<feature type="domain" description="Cardiolipin synthase N-terminal" evidence="8">
    <location>
        <begin position="14"/>
        <end position="49"/>
    </location>
</feature>
<reference evidence="9" key="1">
    <citation type="submission" date="2020-11" db="EMBL/GenBank/DDBJ databases">
        <title>Bacterial whole genome sequence for Panacibacter sp. DH6.</title>
        <authorList>
            <person name="Le V."/>
            <person name="Ko S."/>
            <person name="Ahn C.-Y."/>
            <person name="Oh H.-M."/>
        </authorList>
    </citation>
    <scope>NUCLEOTIDE SEQUENCE</scope>
    <source>
        <strain evidence="9">DH6</strain>
    </source>
</reference>
<evidence type="ECO:0000256" key="4">
    <source>
        <dbReference type="ARBA" id="ARBA00022989"/>
    </source>
</evidence>
<keyword evidence="2" id="KW-1003">Cell membrane</keyword>
<evidence type="ECO:0000256" key="5">
    <source>
        <dbReference type="ARBA" id="ARBA00023136"/>
    </source>
</evidence>
<evidence type="ECO:0000259" key="8">
    <source>
        <dbReference type="Pfam" id="PF13396"/>
    </source>
</evidence>
<evidence type="ECO:0000256" key="7">
    <source>
        <dbReference type="SAM" id="Phobius"/>
    </source>
</evidence>
<comment type="caution">
    <text evidence="9">The sequence shown here is derived from an EMBL/GenBank/DDBJ whole genome shotgun (WGS) entry which is preliminary data.</text>
</comment>
<evidence type="ECO:0000256" key="6">
    <source>
        <dbReference type="SAM" id="Coils"/>
    </source>
</evidence>
<dbReference type="Gene3D" id="1.25.40.10">
    <property type="entry name" value="Tetratricopeptide repeat domain"/>
    <property type="match status" value="1"/>
</dbReference>
<protein>
    <submittedName>
        <fullName evidence="9">PLDc N-terminal domain-containing protein</fullName>
    </submittedName>
</protein>
<gene>
    <name evidence="9" type="ORF">I5907_15300</name>
</gene>
<dbReference type="SUPFAM" id="SSF48452">
    <property type="entry name" value="TPR-like"/>
    <property type="match status" value="1"/>
</dbReference>
<dbReference type="Pfam" id="PF13396">
    <property type="entry name" value="PLDc_N"/>
    <property type="match status" value="1"/>
</dbReference>
<dbReference type="InterPro" id="IPR011990">
    <property type="entry name" value="TPR-like_helical_dom_sf"/>
</dbReference>
<sequence>MPFLIGNYYYIIIILQAICVIHCLKKGNEQKWIWLIVFLPLIGCVAYIFTEMFSGNEIQNVQAGVSTIVNPAGKIRKLEKQLQFSDTFNNRILLADAYLAAGTTDKAIELYENSLTGNFSENEYVIAQLIVAYGIKKNYVPILSLAQKIYNIPQFARSKAHIAYALALEHTGNKAQAEKEYGSMKARFSNFEARYQYGLFLIRDNRPGEARQLFKTIAEEEQQLSSRERKHNRTFISLAKEELKHLQTSQVI</sequence>
<name>A0A931E4N9_9BACT</name>
<evidence type="ECO:0000313" key="9">
    <source>
        <dbReference type="EMBL" id="MBG9377610.1"/>
    </source>
</evidence>
<evidence type="ECO:0000256" key="2">
    <source>
        <dbReference type="ARBA" id="ARBA00022475"/>
    </source>
</evidence>
<accession>A0A931E4N9</accession>
<organism evidence="9 10">
    <name type="scientific">Panacibacter microcysteis</name>
    <dbReference type="NCBI Taxonomy" id="2793269"/>
    <lineage>
        <taxon>Bacteria</taxon>
        <taxon>Pseudomonadati</taxon>
        <taxon>Bacteroidota</taxon>
        <taxon>Chitinophagia</taxon>
        <taxon>Chitinophagales</taxon>
        <taxon>Chitinophagaceae</taxon>
        <taxon>Panacibacter</taxon>
    </lineage>
</organism>
<keyword evidence="5 7" id="KW-0472">Membrane</keyword>
<feature type="coiled-coil region" evidence="6">
    <location>
        <begin position="174"/>
        <end position="230"/>
    </location>
</feature>
<dbReference type="InterPro" id="IPR027379">
    <property type="entry name" value="CLS_N"/>
</dbReference>
<feature type="transmembrane region" description="Helical" evidence="7">
    <location>
        <begin position="6"/>
        <end position="25"/>
    </location>
</feature>
<comment type="subcellular location">
    <subcellularLocation>
        <location evidence="1">Cell membrane</location>
        <topology evidence="1">Multi-pass membrane protein</topology>
    </subcellularLocation>
</comment>
<dbReference type="EMBL" id="JADWYR010000002">
    <property type="protein sequence ID" value="MBG9377610.1"/>
    <property type="molecule type" value="Genomic_DNA"/>
</dbReference>
<keyword evidence="3 7" id="KW-0812">Transmembrane</keyword>
<dbReference type="GO" id="GO:0005886">
    <property type="term" value="C:plasma membrane"/>
    <property type="evidence" value="ECO:0007669"/>
    <property type="project" value="UniProtKB-SubCell"/>
</dbReference>
<keyword evidence="6" id="KW-0175">Coiled coil</keyword>